<evidence type="ECO:0000313" key="4">
    <source>
        <dbReference type="Proteomes" id="UP000604341"/>
    </source>
</evidence>
<dbReference type="Pfam" id="PF04865">
    <property type="entry name" value="Baseplate_J"/>
    <property type="match status" value="1"/>
</dbReference>
<dbReference type="EMBL" id="BMPE01000021">
    <property type="protein sequence ID" value="GGL15966.1"/>
    <property type="molecule type" value="Genomic_DNA"/>
</dbReference>
<dbReference type="PANTHER" id="PTHR37829">
    <property type="entry name" value="PHAGE-LIKE ELEMENT PBSX PROTEIN XKDT"/>
    <property type="match status" value="1"/>
</dbReference>
<dbReference type="PANTHER" id="PTHR37829:SF3">
    <property type="entry name" value="PROTEIN JAYE-RELATED"/>
    <property type="match status" value="1"/>
</dbReference>
<evidence type="ECO:0000259" key="2">
    <source>
        <dbReference type="Pfam" id="PF26078"/>
    </source>
</evidence>
<dbReference type="Proteomes" id="UP000604341">
    <property type="component" value="Unassembled WGS sequence"/>
</dbReference>
<gene>
    <name evidence="3" type="ORF">GCM10010844_38580</name>
</gene>
<protein>
    <recommendedName>
        <fullName evidence="5">Baseplate protein J-like domain-containing protein</fullName>
    </recommendedName>
</protein>
<dbReference type="RefSeq" id="WP_189070614.1">
    <property type="nucleotide sequence ID" value="NZ_BMPE01000021.1"/>
</dbReference>
<feature type="domain" description="Baseplate J-like central" evidence="2">
    <location>
        <begin position="209"/>
        <end position="277"/>
    </location>
</feature>
<evidence type="ECO:0008006" key="5">
    <source>
        <dbReference type="Google" id="ProtNLM"/>
    </source>
</evidence>
<sequence length="366" mass="38235">MALADLIRPRSREQVVGRMLNVLAAGRGDVNPVNFAPTNYVPGDPLRTLLELTGEGVADVERTVEQLGLGGYLSTAHGAWLDALVESQYGLSRQASTFARFLVRFSAPVTTGLQVPAGMIVGTGTGLRYTTREAVTLEPGASADVLAVADSPGAAYNVPAGTITVLHTPLPGLSVTNPPGSLLSGGADTETDDALRVRASGRWAELGGGATRRAYEFWALTSHPSVDRVLVLDEHPRGQGTVDVVLWGEGGLGSSVVTAADEYIQARRPVTADVQVYSAHEINTPVPLDVYAPGADPVSVTAQIQQALAALQRSLGIGQILYHSAVIEAAMLPAGVLDVTTPLRDTHPTGVEVVTLAPAITFRSTP</sequence>
<evidence type="ECO:0000313" key="3">
    <source>
        <dbReference type="EMBL" id="GGL15966.1"/>
    </source>
</evidence>
<organism evidence="3 4">
    <name type="scientific">Deinococcus radiotolerans</name>
    <dbReference type="NCBI Taxonomy" id="1309407"/>
    <lineage>
        <taxon>Bacteria</taxon>
        <taxon>Thermotogati</taxon>
        <taxon>Deinococcota</taxon>
        <taxon>Deinococci</taxon>
        <taxon>Deinococcales</taxon>
        <taxon>Deinococcaceae</taxon>
        <taxon>Deinococcus</taxon>
    </lineage>
</organism>
<comment type="caution">
    <text evidence="3">The sequence shown here is derived from an EMBL/GenBank/DDBJ whole genome shotgun (WGS) entry which is preliminary data.</text>
</comment>
<feature type="domain" description="Baseplate protein J-like barrel" evidence="1">
    <location>
        <begin position="103"/>
        <end position="178"/>
    </location>
</feature>
<dbReference type="InterPro" id="IPR058531">
    <property type="entry name" value="Baseplate_J_M"/>
</dbReference>
<proteinExistence type="predicted"/>
<accession>A0ABQ2FQ55</accession>
<dbReference type="Pfam" id="PF26078">
    <property type="entry name" value="Baseplate_J_M"/>
    <property type="match status" value="1"/>
</dbReference>
<keyword evidence="4" id="KW-1185">Reference proteome</keyword>
<evidence type="ECO:0000259" key="1">
    <source>
        <dbReference type="Pfam" id="PF04865"/>
    </source>
</evidence>
<name>A0ABQ2FQ55_9DEIO</name>
<reference evidence="4" key="1">
    <citation type="journal article" date="2019" name="Int. J. Syst. Evol. Microbiol.">
        <title>The Global Catalogue of Microorganisms (GCM) 10K type strain sequencing project: providing services to taxonomists for standard genome sequencing and annotation.</title>
        <authorList>
            <consortium name="The Broad Institute Genomics Platform"/>
            <consortium name="The Broad Institute Genome Sequencing Center for Infectious Disease"/>
            <person name="Wu L."/>
            <person name="Ma J."/>
        </authorList>
    </citation>
    <scope>NUCLEOTIDE SEQUENCE [LARGE SCALE GENOMIC DNA]</scope>
    <source>
        <strain evidence="4">JCM 19173</strain>
    </source>
</reference>
<dbReference type="InterPro" id="IPR052399">
    <property type="entry name" value="Phage_Baseplate_Assmbl_Protein"/>
</dbReference>
<dbReference type="InterPro" id="IPR006949">
    <property type="entry name" value="Barrel_Baseplate_J-like"/>
</dbReference>